<dbReference type="InterPro" id="IPR035906">
    <property type="entry name" value="MetI-like_sf"/>
</dbReference>
<dbReference type="InterPro" id="IPR000515">
    <property type="entry name" value="MetI-like"/>
</dbReference>
<dbReference type="CDD" id="cd06261">
    <property type="entry name" value="TM_PBP2"/>
    <property type="match status" value="1"/>
</dbReference>
<dbReference type="Gene3D" id="1.10.3720.10">
    <property type="entry name" value="MetI-like"/>
    <property type="match status" value="1"/>
</dbReference>
<evidence type="ECO:0000256" key="3">
    <source>
        <dbReference type="ARBA" id="ARBA00022475"/>
    </source>
</evidence>
<dbReference type="SUPFAM" id="SSF161098">
    <property type="entry name" value="MetI-like"/>
    <property type="match status" value="1"/>
</dbReference>
<organism evidence="9 10">
    <name type="scientific">Cohnella cellulosilytica</name>
    <dbReference type="NCBI Taxonomy" id="986710"/>
    <lineage>
        <taxon>Bacteria</taxon>
        <taxon>Bacillati</taxon>
        <taxon>Bacillota</taxon>
        <taxon>Bacilli</taxon>
        <taxon>Bacillales</taxon>
        <taxon>Paenibacillaceae</taxon>
        <taxon>Cohnella</taxon>
    </lineage>
</organism>
<dbReference type="InterPro" id="IPR051393">
    <property type="entry name" value="ABC_transporter_permease"/>
</dbReference>
<sequence>MDGVKSKNALFYGLLFIAPAFLVYTLIRIIPLSMSFLYSFTNWDGFSPTYSFVGFRNYAALTSNHAIIQTIKNTLVFAVANVALITLLAIPIAIALNSRLKTRNLLRAVFFFPSVPSVLIIGYVWLFILNPSSSGIMNQLLLQLGLAKVSWLSDYDMAMVSLIMVSVWRLTGWHCCIYIANLQSIPKDYYEAAMIDGANGWQRFRAITFPMLAPSMTISMLLITIDSLKVFELPFALTKGGPGSATTLMTQLIIEKGINDHLVGQSSAFSIVFILFIFVVAVFQLKMMRRREERLDG</sequence>
<evidence type="ECO:0000256" key="5">
    <source>
        <dbReference type="ARBA" id="ARBA00022989"/>
    </source>
</evidence>
<comment type="caution">
    <text evidence="9">The sequence shown here is derived from an EMBL/GenBank/DDBJ whole genome shotgun (WGS) entry which is preliminary data.</text>
</comment>
<keyword evidence="6 7" id="KW-0472">Membrane</keyword>
<accession>A0ABW2FCD2</accession>
<keyword evidence="4 7" id="KW-0812">Transmembrane</keyword>
<evidence type="ECO:0000313" key="9">
    <source>
        <dbReference type="EMBL" id="MFC7148435.1"/>
    </source>
</evidence>
<evidence type="ECO:0000256" key="1">
    <source>
        <dbReference type="ARBA" id="ARBA00004651"/>
    </source>
</evidence>
<evidence type="ECO:0000256" key="2">
    <source>
        <dbReference type="ARBA" id="ARBA00022448"/>
    </source>
</evidence>
<feature type="transmembrane region" description="Helical" evidence="7">
    <location>
        <begin position="75"/>
        <end position="96"/>
    </location>
</feature>
<evidence type="ECO:0000256" key="7">
    <source>
        <dbReference type="RuleBase" id="RU363032"/>
    </source>
</evidence>
<feature type="transmembrane region" description="Helical" evidence="7">
    <location>
        <begin position="108"/>
        <end position="128"/>
    </location>
</feature>
<dbReference type="Proteomes" id="UP001596378">
    <property type="component" value="Unassembled WGS sequence"/>
</dbReference>
<comment type="similarity">
    <text evidence="7">Belongs to the binding-protein-dependent transport system permease family.</text>
</comment>
<keyword evidence="5 7" id="KW-1133">Transmembrane helix</keyword>
<keyword evidence="2 7" id="KW-0813">Transport</keyword>
<comment type="subcellular location">
    <subcellularLocation>
        <location evidence="1 7">Cell membrane</location>
        <topology evidence="1 7">Multi-pass membrane protein</topology>
    </subcellularLocation>
</comment>
<dbReference type="EMBL" id="JBHTAI010000004">
    <property type="protein sequence ID" value="MFC7148435.1"/>
    <property type="molecule type" value="Genomic_DNA"/>
</dbReference>
<feature type="transmembrane region" description="Helical" evidence="7">
    <location>
        <begin position="9"/>
        <end position="30"/>
    </location>
</feature>
<dbReference type="Pfam" id="PF00528">
    <property type="entry name" value="BPD_transp_1"/>
    <property type="match status" value="1"/>
</dbReference>
<feature type="transmembrane region" description="Helical" evidence="7">
    <location>
        <begin position="158"/>
        <end position="180"/>
    </location>
</feature>
<evidence type="ECO:0000259" key="8">
    <source>
        <dbReference type="PROSITE" id="PS50928"/>
    </source>
</evidence>
<proteinExistence type="inferred from homology"/>
<evidence type="ECO:0000256" key="6">
    <source>
        <dbReference type="ARBA" id="ARBA00023136"/>
    </source>
</evidence>
<name>A0ABW2FCD2_9BACL</name>
<reference evidence="10" key="1">
    <citation type="journal article" date="2019" name="Int. J. Syst. Evol. Microbiol.">
        <title>The Global Catalogue of Microorganisms (GCM) 10K type strain sequencing project: providing services to taxonomists for standard genome sequencing and annotation.</title>
        <authorList>
            <consortium name="The Broad Institute Genomics Platform"/>
            <consortium name="The Broad Institute Genome Sequencing Center for Infectious Disease"/>
            <person name="Wu L."/>
            <person name="Ma J."/>
        </authorList>
    </citation>
    <scope>NUCLEOTIDE SEQUENCE [LARGE SCALE GENOMIC DNA]</scope>
    <source>
        <strain evidence="10">KCTC 12907</strain>
    </source>
</reference>
<feature type="transmembrane region" description="Helical" evidence="7">
    <location>
        <begin position="204"/>
        <end position="225"/>
    </location>
</feature>
<dbReference type="PANTHER" id="PTHR30193:SF37">
    <property type="entry name" value="INNER MEMBRANE ABC TRANSPORTER PERMEASE PROTEIN YCJO"/>
    <property type="match status" value="1"/>
</dbReference>
<feature type="transmembrane region" description="Helical" evidence="7">
    <location>
        <begin position="267"/>
        <end position="285"/>
    </location>
</feature>
<feature type="domain" description="ABC transmembrane type-1" evidence="8">
    <location>
        <begin position="71"/>
        <end position="284"/>
    </location>
</feature>
<evidence type="ECO:0000313" key="10">
    <source>
        <dbReference type="Proteomes" id="UP001596378"/>
    </source>
</evidence>
<keyword evidence="3" id="KW-1003">Cell membrane</keyword>
<gene>
    <name evidence="9" type="ORF">ACFQMJ_07860</name>
</gene>
<keyword evidence="10" id="KW-1185">Reference proteome</keyword>
<dbReference type="PROSITE" id="PS50928">
    <property type="entry name" value="ABC_TM1"/>
    <property type="match status" value="1"/>
</dbReference>
<protein>
    <submittedName>
        <fullName evidence="9">Carbohydrate ABC transporter permease</fullName>
    </submittedName>
</protein>
<dbReference type="PANTHER" id="PTHR30193">
    <property type="entry name" value="ABC TRANSPORTER PERMEASE PROTEIN"/>
    <property type="match status" value="1"/>
</dbReference>
<evidence type="ECO:0000256" key="4">
    <source>
        <dbReference type="ARBA" id="ARBA00022692"/>
    </source>
</evidence>